<keyword evidence="8" id="KW-1185">Reference proteome</keyword>
<evidence type="ECO:0000256" key="1">
    <source>
        <dbReference type="ARBA" id="ARBA00001678"/>
    </source>
</evidence>
<evidence type="ECO:0000313" key="7">
    <source>
        <dbReference type="EMBL" id="WOL17198.1"/>
    </source>
</evidence>
<dbReference type="PANTHER" id="PTHR31451:SF51">
    <property type="entry name" value="MANNAN ENDO-1,4-BETA-MANNOSIDASE 6"/>
    <property type="match status" value="1"/>
</dbReference>
<feature type="domain" description="Glycoside hydrolase family 5" evidence="6">
    <location>
        <begin position="42"/>
        <end position="377"/>
    </location>
</feature>
<evidence type="ECO:0000256" key="4">
    <source>
        <dbReference type="ARBA" id="ARBA00022801"/>
    </source>
</evidence>
<sequence length="431" mass="48561">MNRRRLYALVGILLLVTVGYLNWSSGGGGGIRIPWLLPRMGFVGRNGTRFVDLEDGSPVYVNGWNSYWLMSSLSSDGVVEMLRRGRAMGMSVCRTWAFSDGGPNALQISPSRFDERVFQALDFVIYQARRHQIRLILCLTNNLKAFGGKAQYIKWAQAAGVNVSDSTDSFFSHPIIKGYYKDYVKAIILRKNSCTGVRYSDEPAIFAWELINEPRCESNSSAPLLQDWIAEMASYIKSLDKKHLVTVGLEGFYGSGRKERLGVNPGTWAASLGSDFIQNSANENIDFASVHAYPDSWIPKASLEEKVKYLSTWVDAHINDSENVIKKPVLFSEVGSRLHATKNGTYERDMLLKIVYDKVYESAKKQRAGAGALIWQLMVEGLQRYNDEFSLVAREHPSTYNLILQQSRRLQNLVGTKDSTRSREDKQNLPP</sequence>
<evidence type="ECO:0000256" key="2">
    <source>
        <dbReference type="ARBA" id="ARBA00005641"/>
    </source>
</evidence>
<evidence type="ECO:0000313" key="8">
    <source>
        <dbReference type="Proteomes" id="UP001327560"/>
    </source>
</evidence>
<evidence type="ECO:0000259" key="6">
    <source>
        <dbReference type="Pfam" id="PF26410"/>
    </source>
</evidence>
<dbReference type="SUPFAM" id="SSF51445">
    <property type="entry name" value="(Trans)glycosidases"/>
    <property type="match status" value="1"/>
</dbReference>
<dbReference type="GO" id="GO:0016985">
    <property type="term" value="F:mannan endo-1,4-beta-mannosidase activity"/>
    <property type="evidence" value="ECO:0007669"/>
    <property type="project" value="UniProtKB-EC"/>
</dbReference>
<dbReference type="EC" id="3.2.1.78" evidence="3"/>
<comment type="catalytic activity">
    <reaction evidence="1">
        <text>Random hydrolysis of (1-&gt;4)-beta-D-mannosidic linkages in mannans, galactomannans and glucomannans.</text>
        <dbReference type="EC" id="3.2.1.78"/>
    </reaction>
</comment>
<dbReference type="AlphaFoldDB" id="A0AAQ3L246"/>
<dbReference type="GO" id="GO:0000272">
    <property type="term" value="P:polysaccharide catabolic process"/>
    <property type="evidence" value="ECO:0007669"/>
    <property type="project" value="InterPro"/>
</dbReference>
<protein>
    <recommendedName>
        <fullName evidence="3">mannan endo-1,4-beta-mannosidase</fullName>
        <ecNumber evidence="3">3.2.1.78</ecNumber>
    </recommendedName>
</protein>
<dbReference type="Proteomes" id="UP001327560">
    <property type="component" value="Chromosome 8"/>
</dbReference>
<dbReference type="EMBL" id="CP136897">
    <property type="protein sequence ID" value="WOL17198.1"/>
    <property type="molecule type" value="Genomic_DNA"/>
</dbReference>
<dbReference type="Pfam" id="PF26410">
    <property type="entry name" value="GH5_mannosidase"/>
    <property type="match status" value="1"/>
</dbReference>
<proteinExistence type="inferred from homology"/>
<accession>A0AAQ3L246</accession>
<dbReference type="InterPro" id="IPR001547">
    <property type="entry name" value="Glyco_hydro_5"/>
</dbReference>
<keyword evidence="4" id="KW-0378">Hydrolase</keyword>
<dbReference type="PANTHER" id="PTHR31451">
    <property type="match status" value="1"/>
</dbReference>
<dbReference type="InterPro" id="IPR045053">
    <property type="entry name" value="MAN-like"/>
</dbReference>
<name>A0AAQ3L246_9LILI</name>
<gene>
    <name evidence="7" type="ORF">Cni_G25987</name>
</gene>
<dbReference type="FunFam" id="3.20.20.80:FF:000012">
    <property type="entry name" value="Mannan endo-1,4-beta-mannosidase 6"/>
    <property type="match status" value="1"/>
</dbReference>
<evidence type="ECO:0000256" key="5">
    <source>
        <dbReference type="ARBA" id="ARBA00023295"/>
    </source>
</evidence>
<dbReference type="Gene3D" id="3.20.20.80">
    <property type="entry name" value="Glycosidases"/>
    <property type="match status" value="1"/>
</dbReference>
<organism evidence="7 8">
    <name type="scientific">Canna indica</name>
    <name type="common">Indian-shot</name>
    <dbReference type="NCBI Taxonomy" id="4628"/>
    <lineage>
        <taxon>Eukaryota</taxon>
        <taxon>Viridiplantae</taxon>
        <taxon>Streptophyta</taxon>
        <taxon>Embryophyta</taxon>
        <taxon>Tracheophyta</taxon>
        <taxon>Spermatophyta</taxon>
        <taxon>Magnoliopsida</taxon>
        <taxon>Liliopsida</taxon>
        <taxon>Zingiberales</taxon>
        <taxon>Cannaceae</taxon>
        <taxon>Canna</taxon>
    </lineage>
</organism>
<keyword evidence="5" id="KW-0326">Glycosidase</keyword>
<evidence type="ECO:0000256" key="3">
    <source>
        <dbReference type="ARBA" id="ARBA00012706"/>
    </source>
</evidence>
<reference evidence="7 8" key="1">
    <citation type="submission" date="2023-10" db="EMBL/GenBank/DDBJ databases">
        <title>Chromosome-scale genome assembly provides insights into flower coloration mechanisms of Canna indica.</title>
        <authorList>
            <person name="Li C."/>
        </authorList>
    </citation>
    <scope>NUCLEOTIDE SEQUENCE [LARGE SCALE GENOMIC DNA]</scope>
    <source>
        <tissue evidence="7">Flower</tissue>
    </source>
</reference>
<dbReference type="InterPro" id="IPR017853">
    <property type="entry name" value="GH"/>
</dbReference>
<comment type="similarity">
    <text evidence="2">Belongs to the glycosyl hydrolase 5 (cellulase A) family.</text>
</comment>